<evidence type="ECO:0000256" key="1">
    <source>
        <dbReference type="ARBA" id="ARBA00010982"/>
    </source>
</evidence>
<dbReference type="AlphaFoldDB" id="A0A4Y2ALA6"/>
<dbReference type="Proteomes" id="UP000499080">
    <property type="component" value="Unassembled WGS sequence"/>
</dbReference>
<proteinExistence type="inferred from homology"/>
<dbReference type="Pfam" id="PF02803">
    <property type="entry name" value="Thiolase_C"/>
    <property type="match status" value="1"/>
</dbReference>
<dbReference type="EMBL" id="BGPR01000020">
    <property type="protein sequence ID" value="GBL80046.1"/>
    <property type="molecule type" value="Genomic_DNA"/>
</dbReference>
<dbReference type="PANTHER" id="PTHR18919">
    <property type="entry name" value="ACETYL-COA C-ACYLTRANSFERASE"/>
    <property type="match status" value="1"/>
</dbReference>
<keyword evidence="7" id="KW-1185">Reference proteome</keyword>
<dbReference type="InterPro" id="IPR020613">
    <property type="entry name" value="Thiolase_CS"/>
</dbReference>
<evidence type="ECO:0000313" key="7">
    <source>
        <dbReference type="Proteomes" id="UP000499080"/>
    </source>
</evidence>
<dbReference type="PROSITE" id="PS00099">
    <property type="entry name" value="THIOLASE_3"/>
    <property type="match status" value="1"/>
</dbReference>
<evidence type="ECO:0000256" key="4">
    <source>
        <dbReference type="SAM" id="MobiDB-lite"/>
    </source>
</evidence>
<reference evidence="6 7" key="1">
    <citation type="journal article" date="2019" name="Sci. Rep.">
        <title>Orb-weaving spider Araneus ventricosus genome elucidates the spidroin gene catalogue.</title>
        <authorList>
            <person name="Kono N."/>
            <person name="Nakamura H."/>
            <person name="Ohtoshi R."/>
            <person name="Moran D.A.P."/>
            <person name="Shinohara A."/>
            <person name="Yoshida Y."/>
            <person name="Fujiwara M."/>
            <person name="Mori M."/>
            <person name="Tomita M."/>
            <person name="Arakawa K."/>
        </authorList>
    </citation>
    <scope>NUCLEOTIDE SEQUENCE [LARGE SCALE GENOMIC DNA]</scope>
</reference>
<dbReference type="Gene3D" id="3.40.47.10">
    <property type="match status" value="2"/>
</dbReference>
<dbReference type="InterPro" id="IPR020610">
    <property type="entry name" value="Thiolase_AS"/>
</dbReference>
<evidence type="ECO:0000313" key="6">
    <source>
        <dbReference type="EMBL" id="GBL80046.1"/>
    </source>
</evidence>
<keyword evidence="3" id="KW-0012">Acyltransferase</keyword>
<dbReference type="GO" id="GO:0006635">
    <property type="term" value="P:fatty acid beta-oxidation"/>
    <property type="evidence" value="ECO:0007669"/>
    <property type="project" value="TreeGrafter"/>
</dbReference>
<keyword evidence="2" id="KW-0808">Transferase</keyword>
<comment type="similarity">
    <text evidence="1">Belongs to the thiolase-like superfamily. Thiolase family.</text>
</comment>
<accession>A0A4Y2ALA6</accession>
<sequence>MNRYLKRPNQALADEEKQKKTKNNQRFRKEYSEKWPWLIPGKEGYARCSSHQTTLVKGFLISFDAEFRKFQLKWENCIAFGADNTNTMAGCNKGVDPTIMGIGPVDAIRKLCDNTGVKLSDVDLVDVNEAFASQFLAVQKELNLDPTKTNINGGAIALGHPVGASGARIVANLTYELRARKARYAIGSACIGGGQGIAVMLENIS</sequence>
<comment type="caution">
    <text evidence="6">The sequence shown here is derived from an EMBL/GenBank/DDBJ whole genome shotgun (WGS) entry which is preliminary data.</text>
</comment>
<feature type="domain" description="Thiolase C-terminal" evidence="5">
    <location>
        <begin position="92"/>
        <end position="202"/>
    </location>
</feature>
<evidence type="ECO:0000256" key="2">
    <source>
        <dbReference type="ARBA" id="ARBA00022679"/>
    </source>
</evidence>
<evidence type="ECO:0000259" key="5">
    <source>
        <dbReference type="Pfam" id="PF02803"/>
    </source>
</evidence>
<dbReference type="GO" id="GO:0005739">
    <property type="term" value="C:mitochondrion"/>
    <property type="evidence" value="ECO:0007669"/>
    <property type="project" value="TreeGrafter"/>
</dbReference>
<organism evidence="6 7">
    <name type="scientific">Araneus ventricosus</name>
    <name type="common">Orbweaver spider</name>
    <name type="synonym">Epeira ventricosa</name>
    <dbReference type="NCBI Taxonomy" id="182803"/>
    <lineage>
        <taxon>Eukaryota</taxon>
        <taxon>Metazoa</taxon>
        <taxon>Ecdysozoa</taxon>
        <taxon>Arthropoda</taxon>
        <taxon>Chelicerata</taxon>
        <taxon>Arachnida</taxon>
        <taxon>Araneae</taxon>
        <taxon>Araneomorphae</taxon>
        <taxon>Entelegynae</taxon>
        <taxon>Araneoidea</taxon>
        <taxon>Araneidae</taxon>
        <taxon>Araneus</taxon>
    </lineage>
</organism>
<dbReference type="InterPro" id="IPR016039">
    <property type="entry name" value="Thiolase-like"/>
</dbReference>
<gene>
    <name evidence="6" type="primary">ACAA2_0</name>
    <name evidence="6" type="ORF">AVEN_29060_1</name>
</gene>
<feature type="region of interest" description="Disordered" evidence="4">
    <location>
        <begin position="1"/>
        <end position="26"/>
    </location>
</feature>
<dbReference type="SUPFAM" id="SSF53901">
    <property type="entry name" value="Thiolase-like"/>
    <property type="match status" value="1"/>
</dbReference>
<dbReference type="GO" id="GO:0003985">
    <property type="term" value="F:acetyl-CoA C-acetyltransferase activity"/>
    <property type="evidence" value="ECO:0007669"/>
    <property type="project" value="TreeGrafter"/>
</dbReference>
<dbReference type="PROSITE" id="PS00737">
    <property type="entry name" value="THIOLASE_2"/>
    <property type="match status" value="1"/>
</dbReference>
<dbReference type="InterPro" id="IPR020617">
    <property type="entry name" value="Thiolase_C"/>
</dbReference>
<dbReference type="PANTHER" id="PTHR18919:SF107">
    <property type="entry name" value="ACETYL-COA ACETYLTRANSFERASE, CYTOSOLIC"/>
    <property type="match status" value="1"/>
</dbReference>
<evidence type="ECO:0000256" key="3">
    <source>
        <dbReference type="ARBA" id="ARBA00023315"/>
    </source>
</evidence>
<protein>
    <submittedName>
        <fullName evidence="6">3-ketoacyl-CoA thiolase, mitochondrial</fullName>
    </submittedName>
</protein>
<dbReference type="OrthoDB" id="5404651at2759"/>
<name>A0A4Y2ALA6_ARAVE</name>